<comment type="pathway">
    <text evidence="1">Organosulfur degradation.</text>
</comment>
<accession>A0ABP6P5V0</accession>
<dbReference type="Gene3D" id="2.130.10.10">
    <property type="entry name" value="YVTN repeat-like/Quinoprotein amine dehydrogenase"/>
    <property type="match status" value="1"/>
</dbReference>
<dbReference type="InterPro" id="IPR008826">
    <property type="entry name" value="Se-bd"/>
</dbReference>
<dbReference type="SUPFAM" id="SSF75011">
    <property type="entry name" value="3-carboxy-cis,cis-mucoante lactonizing enzyme"/>
    <property type="match status" value="1"/>
</dbReference>
<gene>
    <name evidence="6" type="ORF">GCM10010531_21520</name>
</gene>
<evidence type="ECO:0000256" key="3">
    <source>
        <dbReference type="ARBA" id="ARBA00012510"/>
    </source>
</evidence>
<comment type="similarity">
    <text evidence="2">Belongs to the selenium-binding protein family.</text>
</comment>
<dbReference type="RefSeq" id="WP_344688846.1">
    <property type="nucleotide sequence ID" value="NZ_BAAAVV010000004.1"/>
</dbReference>
<protein>
    <recommendedName>
        <fullName evidence="4">Methanethiol oxidase</fullName>
        <ecNumber evidence="3">1.8.3.4</ecNumber>
    </recommendedName>
</protein>
<dbReference type="InterPro" id="IPR015943">
    <property type="entry name" value="WD40/YVTN_repeat-like_dom_sf"/>
</dbReference>
<dbReference type="PANTHER" id="PTHR23300">
    <property type="entry name" value="METHANETHIOL OXIDASE"/>
    <property type="match status" value="1"/>
</dbReference>
<dbReference type="PANTHER" id="PTHR23300:SF0">
    <property type="entry name" value="METHANETHIOL OXIDASE"/>
    <property type="match status" value="1"/>
</dbReference>
<evidence type="ECO:0000313" key="7">
    <source>
        <dbReference type="Proteomes" id="UP001499924"/>
    </source>
</evidence>
<proteinExistence type="inferred from homology"/>
<comment type="catalytic activity">
    <reaction evidence="5">
        <text>methanethiol + O2 + H2O = hydrogen sulfide + formaldehyde + H2O2 + H(+)</text>
        <dbReference type="Rhea" id="RHEA:11812"/>
        <dbReference type="ChEBI" id="CHEBI:15377"/>
        <dbReference type="ChEBI" id="CHEBI:15378"/>
        <dbReference type="ChEBI" id="CHEBI:15379"/>
        <dbReference type="ChEBI" id="CHEBI:16007"/>
        <dbReference type="ChEBI" id="CHEBI:16240"/>
        <dbReference type="ChEBI" id="CHEBI:16842"/>
        <dbReference type="ChEBI" id="CHEBI:29919"/>
        <dbReference type="EC" id="1.8.3.4"/>
    </reaction>
</comment>
<keyword evidence="7" id="KW-1185">Reference proteome</keyword>
<organism evidence="6 7">
    <name type="scientific">Blastococcus jejuensis</name>
    <dbReference type="NCBI Taxonomy" id="351224"/>
    <lineage>
        <taxon>Bacteria</taxon>
        <taxon>Bacillati</taxon>
        <taxon>Actinomycetota</taxon>
        <taxon>Actinomycetes</taxon>
        <taxon>Geodermatophilales</taxon>
        <taxon>Geodermatophilaceae</taxon>
        <taxon>Blastococcus</taxon>
    </lineage>
</organism>
<evidence type="ECO:0000256" key="1">
    <source>
        <dbReference type="ARBA" id="ARBA00005177"/>
    </source>
</evidence>
<dbReference type="Proteomes" id="UP001499924">
    <property type="component" value="Unassembled WGS sequence"/>
</dbReference>
<reference evidence="7" key="1">
    <citation type="journal article" date="2019" name="Int. J. Syst. Evol. Microbiol.">
        <title>The Global Catalogue of Microorganisms (GCM) 10K type strain sequencing project: providing services to taxonomists for standard genome sequencing and annotation.</title>
        <authorList>
            <consortium name="The Broad Institute Genomics Platform"/>
            <consortium name="The Broad Institute Genome Sequencing Center for Infectious Disease"/>
            <person name="Wu L."/>
            <person name="Ma J."/>
        </authorList>
    </citation>
    <scope>NUCLEOTIDE SEQUENCE [LARGE SCALE GENOMIC DNA]</scope>
    <source>
        <strain evidence="7">JCM 15614</strain>
    </source>
</reference>
<evidence type="ECO:0000313" key="6">
    <source>
        <dbReference type="EMBL" id="GAA3168375.1"/>
    </source>
</evidence>
<dbReference type="EC" id="1.8.3.4" evidence="3"/>
<evidence type="ECO:0000256" key="2">
    <source>
        <dbReference type="ARBA" id="ARBA00005606"/>
    </source>
</evidence>
<evidence type="ECO:0000256" key="4">
    <source>
        <dbReference type="ARBA" id="ARBA00015601"/>
    </source>
</evidence>
<name>A0ABP6P5V0_9ACTN</name>
<evidence type="ECO:0000256" key="5">
    <source>
        <dbReference type="ARBA" id="ARBA00047539"/>
    </source>
</evidence>
<dbReference type="Pfam" id="PF05694">
    <property type="entry name" value="SBP56"/>
    <property type="match status" value="1"/>
</dbReference>
<sequence length="477" mass="52116">MSETSGAPGTMDPTFYRTPAEAIGAPTEQLAYVVAFDRAAERHDALTVVDVDEASDTYGRVVGWADLPTTGDELHHFGWNACSSALKHEGHDMGDDGLQRRFLLLPGLRSSRIHVYDTRPDPRAPHLHKTIEPEELAAKAGYSRPHTLHCGPDGVFLTCLGSGNGNGDGPGGIALLDHTTFDVLRAWETDRGDQYLAYDAWWHLNQNTLISSEWGTPSMIEDGLVPDLLLGGKYGHRLHFWDLATGRNLQTVDLGVENQMVLELRPSHDPEATWGFVGVVVSTADLSASVWRWHRDGGEWAVDKVITIPAEPADAADLPPALQPFGAVPPLVTDIDLSVDDRMLYVSCWGTGELKQFDVSDPAHPREVGSVHLGGIVRRTAHPAAPGEPLAGGPQMVEVSRDGRRIFVTNSLYGAWDDQFFPAGVGSWMAKLDTDPAAGGLRIDERFFPHGDDWRGLRPHQVRLQGGDASSDSYCYR</sequence>
<comment type="caution">
    <text evidence="6">The sequence shown here is derived from an EMBL/GenBank/DDBJ whole genome shotgun (WGS) entry which is preliminary data.</text>
</comment>
<dbReference type="EMBL" id="BAAAVV010000004">
    <property type="protein sequence ID" value="GAA3168375.1"/>
    <property type="molecule type" value="Genomic_DNA"/>
</dbReference>